<dbReference type="Gene3D" id="3.40.1190.20">
    <property type="match status" value="1"/>
</dbReference>
<comment type="catalytic activity">
    <reaction evidence="2 18 19">
        <text>(6R)-NADPHX = (6S)-NADPHX</text>
        <dbReference type="Rhea" id="RHEA:32227"/>
        <dbReference type="ChEBI" id="CHEBI:64076"/>
        <dbReference type="ChEBI" id="CHEBI:64077"/>
        <dbReference type="EC" id="5.1.99.6"/>
    </reaction>
</comment>
<evidence type="ECO:0000256" key="18">
    <source>
        <dbReference type="HAMAP-Rule" id="MF_01966"/>
    </source>
</evidence>
<keyword evidence="6 17" id="KW-0547">Nucleotide-binding</keyword>
<evidence type="ECO:0000256" key="12">
    <source>
        <dbReference type="ARBA" id="ARBA00023239"/>
    </source>
</evidence>
<evidence type="ECO:0000256" key="1">
    <source>
        <dbReference type="ARBA" id="ARBA00000013"/>
    </source>
</evidence>
<evidence type="ECO:0000256" key="9">
    <source>
        <dbReference type="ARBA" id="ARBA00022958"/>
    </source>
</evidence>
<dbReference type="Gene3D" id="3.40.50.10260">
    <property type="entry name" value="YjeF N-terminal domain"/>
    <property type="match status" value="1"/>
</dbReference>
<gene>
    <name evidence="17" type="primary">nnrD</name>
    <name evidence="18" type="synonym">nnrE</name>
    <name evidence="22" type="ORF">C0099_08995</name>
</gene>
<keyword evidence="9 18" id="KW-0630">Potassium</keyword>
<evidence type="ECO:0000256" key="15">
    <source>
        <dbReference type="ARBA" id="ARBA00048238"/>
    </source>
</evidence>
<feature type="binding site" evidence="18">
    <location>
        <position position="158"/>
    </location>
    <ligand>
        <name>(6S)-NADPHX</name>
        <dbReference type="ChEBI" id="CHEBI:64076"/>
    </ligand>
</feature>
<keyword evidence="12 17" id="KW-0456">Lyase</keyword>
<keyword evidence="8 17" id="KW-0521">NADP</keyword>
<dbReference type="InterPro" id="IPR036652">
    <property type="entry name" value="YjeF_N_dom_sf"/>
</dbReference>
<dbReference type="GO" id="GO:0046496">
    <property type="term" value="P:nicotinamide nucleotide metabolic process"/>
    <property type="evidence" value="ECO:0007669"/>
    <property type="project" value="UniProtKB-UniRule"/>
</dbReference>
<keyword evidence="5 18" id="KW-0479">Metal-binding</keyword>
<comment type="similarity">
    <text evidence="3 19">In the N-terminal section; belongs to the NnrE/AIBP family.</text>
</comment>
<feature type="binding site" evidence="18">
    <location>
        <position position="61"/>
    </location>
    <ligand>
        <name>K(+)</name>
        <dbReference type="ChEBI" id="CHEBI:29103"/>
    </ligand>
</feature>
<dbReference type="EMBL" id="CP025682">
    <property type="protein sequence ID" value="AUN95062.1"/>
    <property type="molecule type" value="Genomic_DNA"/>
</dbReference>
<feature type="binding site" evidence="18">
    <location>
        <begin position="60"/>
        <end position="64"/>
    </location>
    <ligand>
        <name>(6S)-NADPHX</name>
        <dbReference type="ChEBI" id="CHEBI:64076"/>
    </ligand>
</feature>
<dbReference type="InterPro" id="IPR030677">
    <property type="entry name" value="Nnr"/>
</dbReference>
<evidence type="ECO:0000256" key="3">
    <source>
        <dbReference type="ARBA" id="ARBA00006001"/>
    </source>
</evidence>
<dbReference type="GO" id="GO:0046872">
    <property type="term" value="F:metal ion binding"/>
    <property type="evidence" value="ECO:0007669"/>
    <property type="project" value="UniProtKB-UniRule"/>
</dbReference>
<feature type="domain" description="YjeF C-terminal" evidence="20">
    <location>
        <begin position="223"/>
        <end position="493"/>
    </location>
</feature>
<sequence>MFSPPEPIYTVSGIRAIEERAKPQADPTLMERAGRVAAEEAVRLTMDRPGTVLIACGPGNNGGDGFVMARRLLQARRPVVVAFAGKTERLPADARAALEAWHEAGGETLSELPDPPAEGWALVVDALFGIGLQRPLEAPYTNWIDTLNALPGPRLAIDIPSGLDANTGRSLGRAFRATHTLSFIALKPGLLTLDGPDHAGAVTVRTLDVDPEALLPAEGQRLRPSMFREHLVPRPFNTHKGSFGDAGIIGGANGMNGAALLAGRAALKLGAGRIFVGMMDRDAPAVDLMQPELMLRAPAVVLDAAGVLALGPGLGLADEARRMMERALPLDIPLILDADALNLIAEDHRLEQICAGRRAATILTPHPAEAGRLLGSDAASVQADRLGAAAGLARRFNALIALKGCGTVVAAPDERWWINCTGHPGMATAGMGDVLTGLVTALIAQHWPLESALIAAVHLHGAAADRLAREGVGPIGLTSGEVIDAARAVFNAWIVQAATPLPESA</sequence>
<dbReference type="PROSITE" id="PS51383">
    <property type="entry name" value="YJEF_C_3"/>
    <property type="match status" value="1"/>
</dbReference>
<dbReference type="PROSITE" id="PS51385">
    <property type="entry name" value="YJEF_N"/>
    <property type="match status" value="1"/>
</dbReference>
<feature type="binding site" evidence="17">
    <location>
        <position position="313"/>
    </location>
    <ligand>
        <name>(6S)-NADPHX</name>
        <dbReference type="ChEBI" id="CHEBI:64076"/>
    </ligand>
</feature>
<evidence type="ECO:0000313" key="22">
    <source>
        <dbReference type="EMBL" id="AUN95062.1"/>
    </source>
</evidence>
<keyword evidence="11 18" id="KW-0413">Isomerase</keyword>
<comment type="cofactor">
    <cofactor evidence="17">
        <name>Mg(2+)</name>
        <dbReference type="ChEBI" id="CHEBI:18420"/>
    </cofactor>
</comment>
<evidence type="ECO:0000256" key="8">
    <source>
        <dbReference type="ARBA" id="ARBA00022857"/>
    </source>
</evidence>
<protein>
    <recommendedName>
        <fullName evidence="19">Bifunctional NAD(P)H-hydrate repair enzyme</fullName>
    </recommendedName>
    <alternativeName>
        <fullName evidence="19">Nicotinamide nucleotide repair protein</fullName>
    </alternativeName>
    <domain>
        <recommendedName>
            <fullName evidence="19">ADP-dependent (S)-NAD(P)H-hydrate dehydratase</fullName>
            <ecNumber evidence="19">4.2.1.136</ecNumber>
        </recommendedName>
        <alternativeName>
            <fullName evidence="19">ADP-dependent NAD(P)HX dehydratase</fullName>
        </alternativeName>
    </domain>
    <domain>
        <recommendedName>
            <fullName evidence="19">NAD(P)H-hydrate epimerase</fullName>
            <ecNumber evidence="19">5.1.99.6</ecNumber>
        </recommendedName>
    </domain>
</protein>
<keyword evidence="23" id="KW-1185">Reference proteome</keyword>
<comment type="similarity">
    <text evidence="17">Belongs to the NnrD/CARKD family.</text>
</comment>
<dbReference type="AlphaFoldDB" id="A0A2I6S743"/>
<dbReference type="InterPro" id="IPR000631">
    <property type="entry name" value="CARKD"/>
</dbReference>
<dbReference type="PIRSF" id="PIRSF017184">
    <property type="entry name" value="Nnr"/>
    <property type="match status" value="1"/>
</dbReference>
<comment type="function">
    <text evidence="18">Catalyzes the epimerization of the S- and R-forms of NAD(P)HX, a damaged form of NAD(P)H that is a result of enzymatic or heat-dependent hydration. This is a prerequisite for the S-specific NAD(P)H-hydrate dehydratase to allow the repair of both epimers of NAD(P)HX.</text>
</comment>
<feature type="binding site" evidence="18">
    <location>
        <position position="161"/>
    </location>
    <ligand>
        <name>K(+)</name>
        <dbReference type="ChEBI" id="CHEBI:29103"/>
    </ligand>
</feature>
<dbReference type="PANTHER" id="PTHR12592:SF0">
    <property type="entry name" value="ATP-DEPENDENT (S)-NAD(P)H-HYDRATE DEHYDRATASE"/>
    <property type="match status" value="1"/>
</dbReference>
<dbReference type="Pfam" id="PF01256">
    <property type="entry name" value="Carb_kinase"/>
    <property type="match status" value="1"/>
</dbReference>
<proteinExistence type="inferred from homology"/>
<evidence type="ECO:0000259" key="21">
    <source>
        <dbReference type="PROSITE" id="PS51385"/>
    </source>
</evidence>
<feature type="binding site" evidence="17">
    <location>
        <position position="432"/>
    </location>
    <ligand>
        <name>AMP</name>
        <dbReference type="ChEBI" id="CHEBI:456215"/>
    </ligand>
</feature>
<dbReference type="OrthoDB" id="9806925at2"/>
<dbReference type="NCBIfam" id="TIGR00197">
    <property type="entry name" value="yjeF_nterm"/>
    <property type="match status" value="1"/>
</dbReference>
<comment type="function">
    <text evidence="17">Catalyzes the dehydration of the S-form of NAD(P)HX at the expense of ADP, which is converted to AMP. Together with NAD(P)HX epimerase, which catalyzes the epimerization of the S- and R-forms, the enzyme allows the repair of both epimers of NAD(P)HX, a damaged form of NAD(P)H that is a result of enzymatic or heat-dependent hydration.</text>
</comment>
<dbReference type="SUPFAM" id="SSF64153">
    <property type="entry name" value="YjeF N-terminal domain-like"/>
    <property type="match status" value="1"/>
</dbReference>
<dbReference type="KEGG" id="atw:C0099_08995"/>
<evidence type="ECO:0000256" key="17">
    <source>
        <dbReference type="HAMAP-Rule" id="MF_01965"/>
    </source>
</evidence>
<dbReference type="NCBIfam" id="TIGR00196">
    <property type="entry name" value="yjeF_cterm"/>
    <property type="match status" value="1"/>
</dbReference>
<evidence type="ECO:0000256" key="4">
    <source>
        <dbReference type="ARBA" id="ARBA00009524"/>
    </source>
</evidence>
<evidence type="ECO:0000256" key="14">
    <source>
        <dbReference type="ARBA" id="ARBA00025153"/>
    </source>
</evidence>
<comment type="subunit">
    <text evidence="17">Homotetramer.</text>
</comment>
<dbReference type="PANTHER" id="PTHR12592">
    <property type="entry name" value="ATP-DEPENDENT (S)-NAD(P)H-HYDRATE DEHYDRATASE FAMILY MEMBER"/>
    <property type="match status" value="1"/>
</dbReference>
<dbReference type="EC" id="4.2.1.136" evidence="19"/>
<name>A0A2I6S743_9RHOO</name>
<keyword evidence="7 17" id="KW-0067">ATP-binding</keyword>
<dbReference type="Pfam" id="PF03853">
    <property type="entry name" value="YjeF_N"/>
    <property type="match status" value="1"/>
</dbReference>
<dbReference type="RefSeq" id="WP_102247128.1">
    <property type="nucleotide sequence ID" value="NZ_CP025682.1"/>
</dbReference>
<evidence type="ECO:0000313" key="23">
    <source>
        <dbReference type="Proteomes" id="UP000242205"/>
    </source>
</evidence>
<feature type="binding site" evidence="17">
    <location>
        <position position="258"/>
    </location>
    <ligand>
        <name>(6S)-NADPHX</name>
        <dbReference type="ChEBI" id="CHEBI:64076"/>
    </ligand>
</feature>
<dbReference type="PROSITE" id="PS01050">
    <property type="entry name" value="YJEF_C_2"/>
    <property type="match status" value="1"/>
</dbReference>
<dbReference type="CDD" id="cd01171">
    <property type="entry name" value="YXKO-related"/>
    <property type="match status" value="1"/>
</dbReference>
<evidence type="ECO:0000256" key="16">
    <source>
        <dbReference type="ARBA" id="ARBA00049209"/>
    </source>
</evidence>
<comment type="similarity">
    <text evidence="4 19">In the C-terminal section; belongs to the NnrD/CARKD family.</text>
</comment>
<keyword evidence="10 17" id="KW-0520">NAD</keyword>
<evidence type="ECO:0000256" key="5">
    <source>
        <dbReference type="ARBA" id="ARBA00022723"/>
    </source>
</evidence>
<evidence type="ECO:0000256" key="7">
    <source>
        <dbReference type="ARBA" id="ARBA00022840"/>
    </source>
</evidence>
<dbReference type="Proteomes" id="UP000242205">
    <property type="component" value="Chromosome"/>
</dbReference>
<dbReference type="GO" id="GO:0052856">
    <property type="term" value="F:NAD(P)HX epimerase activity"/>
    <property type="evidence" value="ECO:0007669"/>
    <property type="project" value="UniProtKB-UniRule"/>
</dbReference>
<feature type="binding site" evidence="17">
    <location>
        <position position="433"/>
    </location>
    <ligand>
        <name>(6S)-NADPHX</name>
        <dbReference type="ChEBI" id="CHEBI:64076"/>
    </ligand>
</feature>
<dbReference type="EC" id="5.1.99.6" evidence="19"/>
<feature type="binding site" evidence="18">
    <location>
        <position position="125"/>
    </location>
    <ligand>
        <name>K(+)</name>
        <dbReference type="ChEBI" id="CHEBI:29103"/>
    </ligand>
</feature>
<feature type="domain" description="YjeF N-terminal" evidence="21">
    <location>
        <begin position="9"/>
        <end position="215"/>
    </location>
</feature>
<comment type="similarity">
    <text evidence="18">Belongs to the NnrE/AIBP family.</text>
</comment>
<dbReference type="InterPro" id="IPR017953">
    <property type="entry name" value="Carbohydrate_kinase_pred_CS"/>
</dbReference>
<evidence type="ECO:0000256" key="6">
    <source>
        <dbReference type="ARBA" id="ARBA00022741"/>
    </source>
</evidence>
<feature type="binding site" evidence="18">
    <location>
        <position position="140"/>
    </location>
    <ligand>
        <name>(6S)-NADPHX</name>
        <dbReference type="ChEBI" id="CHEBI:64076"/>
    </ligand>
</feature>
<dbReference type="InterPro" id="IPR029056">
    <property type="entry name" value="Ribokinase-like"/>
</dbReference>
<feature type="binding site" evidence="17">
    <location>
        <position position="366"/>
    </location>
    <ligand>
        <name>(6S)-NADPHX</name>
        <dbReference type="ChEBI" id="CHEBI:64076"/>
    </ligand>
</feature>
<reference evidence="22 23" key="1">
    <citation type="submission" date="2018-01" db="EMBL/GenBank/DDBJ databases">
        <authorList>
            <person name="Fu G.-Y."/>
        </authorList>
    </citation>
    <scope>NUCLEOTIDE SEQUENCE [LARGE SCALE GENOMIC DNA]</scope>
    <source>
        <strain evidence="22 23">SY39</strain>
    </source>
</reference>
<evidence type="ECO:0000259" key="20">
    <source>
        <dbReference type="PROSITE" id="PS51383"/>
    </source>
</evidence>
<dbReference type="HAMAP" id="MF_01966">
    <property type="entry name" value="NADHX_epimerase"/>
    <property type="match status" value="1"/>
</dbReference>
<dbReference type="GO" id="GO:0110051">
    <property type="term" value="P:metabolite repair"/>
    <property type="evidence" value="ECO:0007669"/>
    <property type="project" value="TreeGrafter"/>
</dbReference>
<comment type="cofactor">
    <cofactor evidence="18 19">
        <name>K(+)</name>
        <dbReference type="ChEBI" id="CHEBI:29103"/>
    </cofactor>
    <text evidence="18 19">Binds 1 potassium ion per subunit.</text>
</comment>
<accession>A0A2I6S743</accession>
<feature type="binding site" evidence="17">
    <location>
        <begin position="403"/>
        <end position="407"/>
    </location>
    <ligand>
        <name>AMP</name>
        <dbReference type="ChEBI" id="CHEBI:456215"/>
    </ligand>
</feature>
<evidence type="ECO:0000256" key="13">
    <source>
        <dbReference type="ARBA" id="ARBA00023268"/>
    </source>
</evidence>
<dbReference type="GO" id="GO:0005524">
    <property type="term" value="F:ATP binding"/>
    <property type="evidence" value="ECO:0007669"/>
    <property type="project" value="UniProtKB-UniRule"/>
</dbReference>
<evidence type="ECO:0000256" key="19">
    <source>
        <dbReference type="PIRNR" id="PIRNR017184"/>
    </source>
</evidence>
<feature type="binding site" evidence="18">
    <location>
        <begin position="129"/>
        <end position="135"/>
    </location>
    <ligand>
        <name>(6S)-NADPHX</name>
        <dbReference type="ChEBI" id="CHEBI:64076"/>
    </ligand>
</feature>
<organism evidence="22 23">
    <name type="scientific">Pseudazoarcus pumilus</name>
    <dbReference type="NCBI Taxonomy" id="2067960"/>
    <lineage>
        <taxon>Bacteria</taxon>
        <taxon>Pseudomonadati</taxon>
        <taxon>Pseudomonadota</taxon>
        <taxon>Betaproteobacteria</taxon>
        <taxon>Rhodocyclales</taxon>
        <taxon>Zoogloeaceae</taxon>
        <taxon>Pseudazoarcus</taxon>
    </lineage>
</organism>
<comment type="catalytic activity">
    <reaction evidence="1 18 19">
        <text>(6R)-NADHX = (6S)-NADHX</text>
        <dbReference type="Rhea" id="RHEA:32215"/>
        <dbReference type="ChEBI" id="CHEBI:64074"/>
        <dbReference type="ChEBI" id="CHEBI:64075"/>
        <dbReference type="EC" id="5.1.99.6"/>
    </reaction>
</comment>
<evidence type="ECO:0000256" key="10">
    <source>
        <dbReference type="ARBA" id="ARBA00023027"/>
    </source>
</evidence>
<comment type="function">
    <text evidence="14 19">Bifunctional enzyme that catalyzes the epimerization of the S- and R-forms of NAD(P)HX and the dehydration of the S-form of NAD(P)HX at the expense of ADP, which is converted to AMP. This allows the repair of both epimers of NAD(P)HX, a damaged form of NAD(P)H that is a result of enzymatic or heat-dependent hydration.</text>
</comment>
<dbReference type="SUPFAM" id="SSF53613">
    <property type="entry name" value="Ribokinase-like"/>
    <property type="match status" value="1"/>
</dbReference>
<comment type="catalytic activity">
    <reaction evidence="15 17 19">
        <text>(6S)-NADHX + ADP = AMP + phosphate + NADH + H(+)</text>
        <dbReference type="Rhea" id="RHEA:32223"/>
        <dbReference type="ChEBI" id="CHEBI:15378"/>
        <dbReference type="ChEBI" id="CHEBI:43474"/>
        <dbReference type="ChEBI" id="CHEBI:57945"/>
        <dbReference type="ChEBI" id="CHEBI:64074"/>
        <dbReference type="ChEBI" id="CHEBI:456215"/>
        <dbReference type="ChEBI" id="CHEBI:456216"/>
        <dbReference type="EC" id="4.2.1.136"/>
    </reaction>
</comment>
<dbReference type="GO" id="GO:0052855">
    <property type="term" value="F:ADP-dependent NAD(P)H-hydrate dehydratase activity"/>
    <property type="evidence" value="ECO:0007669"/>
    <property type="project" value="UniProtKB-UniRule"/>
</dbReference>
<dbReference type="InterPro" id="IPR004443">
    <property type="entry name" value="YjeF_N_dom"/>
</dbReference>
<keyword evidence="13" id="KW-0511">Multifunctional enzyme</keyword>
<dbReference type="HAMAP" id="MF_01965">
    <property type="entry name" value="NADHX_dehydratase"/>
    <property type="match status" value="1"/>
</dbReference>
<comment type="catalytic activity">
    <reaction evidence="16 17 19">
        <text>(6S)-NADPHX + ADP = AMP + phosphate + NADPH + H(+)</text>
        <dbReference type="Rhea" id="RHEA:32235"/>
        <dbReference type="ChEBI" id="CHEBI:15378"/>
        <dbReference type="ChEBI" id="CHEBI:43474"/>
        <dbReference type="ChEBI" id="CHEBI:57783"/>
        <dbReference type="ChEBI" id="CHEBI:64076"/>
        <dbReference type="ChEBI" id="CHEBI:456215"/>
        <dbReference type="ChEBI" id="CHEBI:456216"/>
        <dbReference type="EC" id="4.2.1.136"/>
    </reaction>
</comment>
<evidence type="ECO:0000256" key="11">
    <source>
        <dbReference type="ARBA" id="ARBA00023235"/>
    </source>
</evidence>
<evidence type="ECO:0000256" key="2">
    <source>
        <dbReference type="ARBA" id="ARBA00000909"/>
    </source>
</evidence>